<evidence type="ECO:0000313" key="17">
    <source>
        <dbReference type="EMBL" id="MDR7092252.1"/>
    </source>
</evidence>
<comment type="catalytic activity">
    <reaction evidence="1 16">
        <text>(R)-pantothenate + ATP = (R)-4'-phosphopantothenate + ADP + H(+)</text>
        <dbReference type="Rhea" id="RHEA:16373"/>
        <dbReference type="ChEBI" id="CHEBI:10986"/>
        <dbReference type="ChEBI" id="CHEBI:15378"/>
        <dbReference type="ChEBI" id="CHEBI:29032"/>
        <dbReference type="ChEBI" id="CHEBI:30616"/>
        <dbReference type="ChEBI" id="CHEBI:456216"/>
        <dbReference type="EC" id="2.7.1.33"/>
    </reaction>
</comment>
<evidence type="ECO:0000256" key="6">
    <source>
        <dbReference type="ARBA" id="ARBA00012102"/>
    </source>
</evidence>
<evidence type="ECO:0000256" key="14">
    <source>
        <dbReference type="ARBA" id="ARBA00038036"/>
    </source>
</evidence>
<evidence type="ECO:0000256" key="15">
    <source>
        <dbReference type="ARBA" id="ARBA00040883"/>
    </source>
</evidence>
<dbReference type="Pfam" id="PF03309">
    <property type="entry name" value="Pan_kinase"/>
    <property type="match status" value="1"/>
</dbReference>
<evidence type="ECO:0000256" key="13">
    <source>
        <dbReference type="ARBA" id="ARBA00022993"/>
    </source>
</evidence>
<dbReference type="HAMAP" id="MF_01274">
    <property type="entry name" value="Pantothen_kinase_3"/>
    <property type="match status" value="1"/>
</dbReference>
<sequence length="251" mass="27008">MILEIDMGNTRLKWRILDQRLVLVQGAIGIEAPLDLLLDEIEPYRTAINSVVVASVVGGLLEQKLADWSMEYLKLPLVFVRSDAACGAVRNGYREPQMLGVDRWLGIVAAYRLAASACIVVSCGTAITVDLVAQDGKHLGGFIAPGLNLMLDSLTSRTRQIKLNDMAPVLSLSPALATSDAVYSACAAMLTGLIDNGVKQLHMLDHNAGFQMIFTGGDAAKLLPFYPQARVVPDLVLDGLACVLDYPQGLE</sequence>
<comment type="subcellular location">
    <subcellularLocation>
        <location evidence="3 16">Cytoplasm</location>
    </subcellularLocation>
</comment>
<evidence type="ECO:0000256" key="1">
    <source>
        <dbReference type="ARBA" id="ARBA00001206"/>
    </source>
</evidence>
<protein>
    <recommendedName>
        <fullName evidence="15 16">Type III pantothenate kinase</fullName>
        <ecNumber evidence="6 16">2.7.1.33</ecNumber>
    </recommendedName>
    <alternativeName>
        <fullName evidence="16">PanK-III</fullName>
    </alternativeName>
    <alternativeName>
        <fullName evidence="16">Pantothenic acid kinase</fullName>
    </alternativeName>
</protein>
<feature type="binding site" evidence="16">
    <location>
        <begin position="100"/>
        <end position="103"/>
    </location>
    <ligand>
        <name>substrate</name>
    </ligand>
</feature>
<comment type="subunit">
    <text evidence="5 16">Homodimer.</text>
</comment>
<feature type="binding site" evidence="16">
    <location>
        <position position="178"/>
    </location>
    <ligand>
        <name>substrate</name>
    </ligand>
</feature>
<dbReference type="CDD" id="cd24015">
    <property type="entry name" value="ASKHA_NBD_PanK-III"/>
    <property type="match status" value="1"/>
</dbReference>
<evidence type="ECO:0000256" key="9">
    <source>
        <dbReference type="ARBA" id="ARBA00022741"/>
    </source>
</evidence>
<evidence type="ECO:0000256" key="7">
    <source>
        <dbReference type="ARBA" id="ARBA00022490"/>
    </source>
</evidence>
<evidence type="ECO:0000256" key="2">
    <source>
        <dbReference type="ARBA" id="ARBA00001958"/>
    </source>
</evidence>
<dbReference type="PANTHER" id="PTHR34265">
    <property type="entry name" value="TYPE III PANTOTHENATE KINASE"/>
    <property type="match status" value="1"/>
</dbReference>
<evidence type="ECO:0000256" key="16">
    <source>
        <dbReference type="HAMAP-Rule" id="MF_01274"/>
    </source>
</evidence>
<comment type="cofactor">
    <cofactor evidence="2">
        <name>K(+)</name>
        <dbReference type="ChEBI" id="CHEBI:29103"/>
    </cofactor>
</comment>
<evidence type="ECO:0000256" key="12">
    <source>
        <dbReference type="ARBA" id="ARBA00022958"/>
    </source>
</evidence>
<dbReference type="Gene3D" id="3.30.420.40">
    <property type="match status" value="2"/>
</dbReference>
<feature type="binding site" evidence="16">
    <location>
        <position position="125"/>
    </location>
    <ligand>
        <name>ATP</name>
        <dbReference type="ChEBI" id="CHEBI:30616"/>
    </ligand>
</feature>
<keyword evidence="11 16" id="KW-0067">ATP-binding</keyword>
<comment type="caution">
    <text evidence="16">Lacks conserved residue(s) required for the propagation of feature annotation.</text>
</comment>
<dbReference type="GO" id="GO:0004594">
    <property type="term" value="F:pantothenate kinase activity"/>
    <property type="evidence" value="ECO:0007669"/>
    <property type="project" value="UniProtKB-EC"/>
</dbReference>
<evidence type="ECO:0000256" key="4">
    <source>
        <dbReference type="ARBA" id="ARBA00005225"/>
    </source>
</evidence>
<keyword evidence="13 16" id="KW-0173">Coenzyme A biosynthesis</keyword>
<dbReference type="NCBIfam" id="TIGR00671">
    <property type="entry name" value="baf"/>
    <property type="match status" value="1"/>
</dbReference>
<comment type="function">
    <text evidence="16">Catalyzes the phosphorylation of pantothenate (Pan), the first step in CoA biosynthesis.</text>
</comment>
<feature type="active site" description="Proton acceptor" evidence="16">
    <location>
        <position position="102"/>
    </location>
</feature>
<name>A0ABU1V456_9GAMM</name>
<gene>
    <name evidence="16" type="primary">coaX</name>
    <name evidence="17" type="ORF">J2X05_004294</name>
</gene>
<keyword evidence="7 16" id="KW-0963">Cytoplasm</keyword>
<keyword evidence="9 16" id="KW-0547">Nucleotide-binding</keyword>
<evidence type="ECO:0000256" key="5">
    <source>
        <dbReference type="ARBA" id="ARBA00011738"/>
    </source>
</evidence>
<dbReference type="SUPFAM" id="SSF53067">
    <property type="entry name" value="Actin-like ATPase domain"/>
    <property type="match status" value="2"/>
</dbReference>
<proteinExistence type="inferred from homology"/>
<dbReference type="PANTHER" id="PTHR34265:SF1">
    <property type="entry name" value="TYPE III PANTOTHENATE KINASE"/>
    <property type="match status" value="1"/>
</dbReference>
<dbReference type="InterPro" id="IPR004619">
    <property type="entry name" value="Type_III_PanK"/>
</dbReference>
<keyword evidence="18" id="KW-1185">Reference proteome</keyword>
<accession>A0ABU1V456</accession>
<evidence type="ECO:0000256" key="3">
    <source>
        <dbReference type="ARBA" id="ARBA00004496"/>
    </source>
</evidence>
<dbReference type="RefSeq" id="WP_310076377.1">
    <property type="nucleotide sequence ID" value="NZ_JAVDVX010000016.1"/>
</dbReference>
<keyword evidence="12 16" id="KW-0630">Potassium</keyword>
<evidence type="ECO:0000256" key="8">
    <source>
        <dbReference type="ARBA" id="ARBA00022679"/>
    </source>
</evidence>
<keyword evidence="8 16" id="KW-0808">Transferase</keyword>
<comment type="pathway">
    <text evidence="4 16">Cofactor biosynthesis; coenzyme A biosynthesis; CoA from (R)-pantothenate: step 1/5.</text>
</comment>
<keyword evidence="10 16" id="KW-0418">Kinase</keyword>
<feature type="binding site" evidence="16">
    <location>
        <begin position="6"/>
        <end position="13"/>
    </location>
    <ligand>
        <name>ATP</name>
        <dbReference type="ChEBI" id="CHEBI:30616"/>
    </ligand>
</feature>
<dbReference type="InterPro" id="IPR043129">
    <property type="entry name" value="ATPase_NBD"/>
</dbReference>
<dbReference type="EMBL" id="JAVDVX010000016">
    <property type="protein sequence ID" value="MDR7092252.1"/>
    <property type="molecule type" value="Genomic_DNA"/>
</dbReference>
<dbReference type="EC" id="2.7.1.33" evidence="6 16"/>
<dbReference type="Proteomes" id="UP001253595">
    <property type="component" value="Unassembled WGS sequence"/>
</dbReference>
<reference evidence="17 18" key="1">
    <citation type="submission" date="2023-07" db="EMBL/GenBank/DDBJ databases">
        <title>Sorghum-associated microbial communities from plants grown in Nebraska, USA.</title>
        <authorList>
            <person name="Schachtman D."/>
        </authorList>
    </citation>
    <scope>NUCLEOTIDE SEQUENCE [LARGE SCALE GENOMIC DNA]</scope>
    <source>
        <strain evidence="17 18">BE190</strain>
    </source>
</reference>
<organism evidence="17 18">
    <name type="scientific">Cellvibrio fibrivorans</name>
    <dbReference type="NCBI Taxonomy" id="126350"/>
    <lineage>
        <taxon>Bacteria</taxon>
        <taxon>Pseudomonadati</taxon>
        <taxon>Pseudomonadota</taxon>
        <taxon>Gammaproteobacteria</taxon>
        <taxon>Cellvibrionales</taxon>
        <taxon>Cellvibrionaceae</taxon>
        <taxon>Cellvibrio</taxon>
    </lineage>
</organism>
<evidence type="ECO:0000256" key="10">
    <source>
        <dbReference type="ARBA" id="ARBA00022777"/>
    </source>
</evidence>
<comment type="similarity">
    <text evidence="14 16">Belongs to the type III pantothenate kinase family.</text>
</comment>
<comment type="cofactor">
    <cofactor evidence="16">
        <name>NH4(+)</name>
        <dbReference type="ChEBI" id="CHEBI:28938"/>
    </cofactor>
    <cofactor evidence="16">
        <name>K(+)</name>
        <dbReference type="ChEBI" id="CHEBI:29103"/>
    </cofactor>
    <text evidence="16">A monovalent cation. Ammonium or potassium.</text>
</comment>
<evidence type="ECO:0000313" key="18">
    <source>
        <dbReference type="Proteomes" id="UP001253595"/>
    </source>
</evidence>
<comment type="caution">
    <text evidence="17">The sequence shown here is derived from an EMBL/GenBank/DDBJ whole genome shotgun (WGS) entry which is preliminary data.</text>
</comment>
<evidence type="ECO:0000256" key="11">
    <source>
        <dbReference type="ARBA" id="ARBA00022840"/>
    </source>
</evidence>
<feature type="binding site" evidence="16">
    <location>
        <position position="93"/>
    </location>
    <ligand>
        <name>substrate</name>
    </ligand>
</feature>